<comment type="caution">
    <text evidence="1">The sequence shown here is derived from an EMBL/GenBank/DDBJ whole genome shotgun (WGS) entry which is preliminary data.</text>
</comment>
<dbReference type="EMBL" id="DAARFW010000023">
    <property type="protein sequence ID" value="HAE2260708.1"/>
    <property type="molecule type" value="Genomic_DNA"/>
</dbReference>
<protein>
    <submittedName>
        <fullName evidence="1">Uncharacterized protein</fullName>
    </submittedName>
</protein>
<gene>
    <name evidence="1" type="ORF">GNB39_004669</name>
</gene>
<dbReference type="AlphaFoldDB" id="A0A727UMB8"/>
<feature type="non-terminal residue" evidence="1">
    <location>
        <position position="1"/>
    </location>
</feature>
<evidence type="ECO:0000313" key="1">
    <source>
        <dbReference type="EMBL" id="HAE2260708.1"/>
    </source>
</evidence>
<name>A0A727UMB8_SALEN</name>
<sequence>YIEQAKDIPFYCSSYDEQSLCYFVANRYINENKADDLIQALIDTNDDDYIKAIRDYVQYTALNEVRKKYEDR</sequence>
<organism evidence="1">
    <name type="scientific">Salmonella enteritidis</name>
    <dbReference type="NCBI Taxonomy" id="149539"/>
    <lineage>
        <taxon>Bacteria</taxon>
        <taxon>Pseudomonadati</taxon>
        <taxon>Pseudomonadota</taxon>
        <taxon>Gammaproteobacteria</taxon>
        <taxon>Enterobacterales</taxon>
        <taxon>Enterobacteriaceae</taxon>
        <taxon>Salmonella</taxon>
    </lineage>
</organism>
<reference evidence="1" key="1">
    <citation type="journal article" date="2018" name="Genome Biol.">
        <title>SKESA: strategic k-mer extension for scrupulous assemblies.</title>
        <authorList>
            <person name="Souvorov A."/>
            <person name="Agarwala R."/>
            <person name="Lipman D.J."/>
        </authorList>
    </citation>
    <scope>NUCLEOTIDE SEQUENCE</scope>
    <source>
        <strain evidence="1">ILBSalm5516185</strain>
    </source>
</reference>
<reference evidence="1" key="2">
    <citation type="submission" date="2018-07" db="EMBL/GenBank/DDBJ databases">
        <authorList>
            <consortium name="NCBI Pathogen Detection Project"/>
        </authorList>
    </citation>
    <scope>NUCLEOTIDE SEQUENCE</scope>
    <source>
        <strain evidence="1">ILBSalm5516185</strain>
    </source>
</reference>
<proteinExistence type="predicted"/>
<accession>A0A727UMB8</accession>